<protein>
    <submittedName>
        <fullName evidence="2">Uncharacterized protein</fullName>
    </submittedName>
</protein>
<name>A0A1G2SF76_9BACT</name>
<organism evidence="2 3">
    <name type="scientific">Candidatus Yonathbacteria bacterium RIFCSPLOWO2_01_FULL_47_33b</name>
    <dbReference type="NCBI Taxonomy" id="1802727"/>
    <lineage>
        <taxon>Bacteria</taxon>
        <taxon>Candidatus Yonathiibacteriota</taxon>
    </lineage>
</organism>
<dbReference type="AlphaFoldDB" id="A0A1G2SF76"/>
<sequence length="118" mass="12581">MLEKLRAKPNHIKKSIALFLAAVISVIIFFVWVSSWDARTNGDAIRGKTVSPLSGFSTMLDGFMSDVREGVSGVPTYVENTPSPTIDTATTSPSFDFSSVIVIDSSASTTTSTSTSAR</sequence>
<keyword evidence="1" id="KW-1133">Transmembrane helix</keyword>
<gene>
    <name evidence="2" type="ORF">A2937_00680</name>
</gene>
<keyword evidence="1" id="KW-0812">Transmembrane</keyword>
<dbReference type="Proteomes" id="UP000177987">
    <property type="component" value="Unassembled WGS sequence"/>
</dbReference>
<accession>A0A1G2SF76</accession>
<dbReference type="EMBL" id="MHUW01000018">
    <property type="protein sequence ID" value="OHA83342.1"/>
    <property type="molecule type" value="Genomic_DNA"/>
</dbReference>
<evidence type="ECO:0000313" key="3">
    <source>
        <dbReference type="Proteomes" id="UP000177987"/>
    </source>
</evidence>
<feature type="transmembrane region" description="Helical" evidence="1">
    <location>
        <begin position="16"/>
        <end position="36"/>
    </location>
</feature>
<evidence type="ECO:0000313" key="2">
    <source>
        <dbReference type="EMBL" id="OHA83342.1"/>
    </source>
</evidence>
<evidence type="ECO:0000256" key="1">
    <source>
        <dbReference type="SAM" id="Phobius"/>
    </source>
</evidence>
<reference evidence="2 3" key="1">
    <citation type="journal article" date="2016" name="Nat. Commun.">
        <title>Thousands of microbial genomes shed light on interconnected biogeochemical processes in an aquifer system.</title>
        <authorList>
            <person name="Anantharaman K."/>
            <person name="Brown C.T."/>
            <person name="Hug L.A."/>
            <person name="Sharon I."/>
            <person name="Castelle C.J."/>
            <person name="Probst A.J."/>
            <person name="Thomas B.C."/>
            <person name="Singh A."/>
            <person name="Wilkins M.J."/>
            <person name="Karaoz U."/>
            <person name="Brodie E.L."/>
            <person name="Williams K.H."/>
            <person name="Hubbard S.S."/>
            <person name="Banfield J.F."/>
        </authorList>
    </citation>
    <scope>NUCLEOTIDE SEQUENCE [LARGE SCALE GENOMIC DNA]</scope>
</reference>
<dbReference type="STRING" id="1802727.A2937_00680"/>
<comment type="caution">
    <text evidence="2">The sequence shown here is derived from an EMBL/GenBank/DDBJ whole genome shotgun (WGS) entry which is preliminary data.</text>
</comment>
<keyword evidence="1" id="KW-0472">Membrane</keyword>
<proteinExistence type="predicted"/>